<reference evidence="1 2" key="1">
    <citation type="submission" date="2018-09" db="EMBL/GenBank/DDBJ databases">
        <title>Genomic investigation of the strawberry pathogen Phytophthora fragariae indicates pathogenicity is determined by transcriptional variation in three key races.</title>
        <authorList>
            <person name="Adams T.M."/>
            <person name="Armitage A.D."/>
            <person name="Sobczyk M.K."/>
            <person name="Bates H.J."/>
            <person name="Dunwell J.M."/>
            <person name="Nellist C.F."/>
            <person name="Harrison R.J."/>
        </authorList>
    </citation>
    <scope>NUCLEOTIDE SEQUENCE [LARGE SCALE GENOMIC DNA]</scope>
    <source>
        <strain evidence="1 2">SCRP245</strain>
    </source>
</reference>
<comment type="caution">
    <text evidence="1">The sequence shown here is derived from an EMBL/GenBank/DDBJ whole genome shotgun (WGS) entry which is preliminary data.</text>
</comment>
<dbReference type="AlphaFoldDB" id="A0A6A3KUF0"/>
<proteinExistence type="predicted"/>
<dbReference type="Proteomes" id="UP000460718">
    <property type="component" value="Unassembled WGS sequence"/>
</dbReference>
<evidence type="ECO:0000313" key="2">
    <source>
        <dbReference type="Proteomes" id="UP000460718"/>
    </source>
</evidence>
<accession>A0A6A3KUF0</accession>
<organism evidence="1 2">
    <name type="scientific">Phytophthora fragariae</name>
    <dbReference type="NCBI Taxonomy" id="53985"/>
    <lineage>
        <taxon>Eukaryota</taxon>
        <taxon>Sar</taxon>
        <taxon>Stramenopiles</taxon>
        <taxon>Oomycota</taxon>
        <taxon>Peronosporomycetes</taxon>
        <taxon>Peronosporales</taxon>
        <taxon>Peronosporaceae</taxon>
        <taxon>Phytophthora</taxon>
    </lineage>
</organism>
<sequence>MTLATPISQKAPNARFCRDALDVSGEGGVLPPTLGQ</sequence>
<dbReference type="EMBL" id="QXFW01000483">
    <property type="protein sequence ID" value="KAE9010891.1"/>
    <property type="molecule type" value="Genomic_DNA"/>
</dbReference>
<gene>
    <name evidence="1" type="ORF">PF011_g9627</name>
</gene>
<name>A0A6A3KUF0_9STRA</name>
<evidence type="ECO:0000313" key="1">
    <source>
        <dbReference type="EMBL" id="KAE9010891.1"/>
    </source>
</evidence>
<protein>
    <submittedName>
        <fullName evidence="1">Uncharacterized protein</fullName>
    </submittedName>
</protein>